<reference evidence="1 2" key="1">
    <citation type="submission" date="2018-03" db="EMBL/GenBank/DDBJ databases">
        <authorList>
            <person name="Keele B.F."/>
        </authorList>
    </citation>
    <scope>NUCLEOTIDE SEQUENCE [LARGE SCALE GENOMIC DNA]</scope>
    <source>
        <strain evidence="1 2">CeCT 8812</strain>
    </source>
</reference>
<dbReference type="NCBIfam" id="NF004347">
    <property type="entry name" value="PRK05728.1-4"/>
    <property type="match status" value="1"/>
</dbReference>
<protein>
    <recommendedName>
        <fullName evidence="3">DNA polymerase III subunit chi</fullName>
    </recommendedName>
</protein>
<dbReference type="EMBL" id="OMKW01000002">
    <property type="protein sequence ID" value="SPF29389.1"/>
    <property type="molecule type" value="Genomic_DNA"/>
</dbReference>
<gene>
    <name evidence="1" type="ORF">POI8812_01697</name>
</gene>
<dbReference type="OrthoDB" id="9795973at2"/>
<evidence type="ECO:0000313" key="1">
    <source>
        <dbReference type="EMBL" id="SPF29389.1"/>
    </source>
</evidence>
<dbReference type="SUPFAM" id="SSF102400">
    <property type="entry name" value="DNA polymerase III chi subunit"/>
    <property type="match status" value="1"/>
</dbReference>
<name>A0A2R8AAZ1_9RHOB</name>
<dbReference type="Proteomes" id="UP000244932">
    <property type="component" value="Unassembled WGS sequence"/>
</dbReference>
<dbReference type="InterPro" id="IPR036768">
    <property type="entry name" value="PolIII_chi_sf"/>
</dbReference>
<proteinExistence type="predicted"/>
<keyword evidence="2" id="KW-1185">Reference proteome</keyword>
<evidence type="ECO:0008006" key="3">
    <source>
        <dbReference type="Google" id="ProtNLM"/>
    </source>
</evidence>
<evidence type="ECO:0000313" key="2">
    <source>
        <dbReference type="Proteomes" id="UP000244932"/>
    </source>
</evidence>
<sequence>MDILFYRLTSSSLEATVTTFAERTLQRGGRMIVRGTGAARLDQLDAHLWAYRDDSFLPHGRDGTHDAEQPVLLTTKAGRPNAAGTVLLVDGARFEADGIDELDRLALIFDGHDAEATQAAREDWKKVTETGQTAVFWAEEDGRWVEKARSG</sequence>
<dbReference type="RefSeq" id="WP_108782092.1">
    <property type="nucleotide sequence ID" value="NZ_OMKW01000002.1"/>
</dbReference>
<dbReference type="Pfam" id="PF04364">
    <property type="entry name" value="DNA_pol3_chi"/>
    <property type="match status" value="1"/>
</dbReference>
<organism evidence="1 2">
    <name type="scientific">Pontivivens insulae</name>
    <dbReference type="NCBI Taxonomy" id="1639689"/>
    <lineage>
        <taxon>Bacteria</taxon>
        <taxon>Pseudomonadati</taxon>
        <taxon>Pseudomonadota</taxon>
        <taxon>Alphaproteobacteria</taxon>
        <taxon>Rhodobacterales</taxon>
        <taxon>Paracoccaceae</taxon>
        <taxon>Pontivivens</taxon>
    </lineage>
</organism>
<dbReference type="Gene3D" id="3.40.50.10110">
    <property type="entry name" value="DNA polymerase III subunit chi"/>
    <property type="match status" value="1"/>
</dbReference>
<dbReference type="PANTHER" id="PTHR38767">
    <property type="entry name" value="DNA POLYMERASE III SUBUNIT CHI"/>
    <property type="match status" value="1"/>
</dbReference>
<dbReference type="InterPro" id="IPR007459">
    <property type="entry name" value="DNA_pol3_chi"/>
</dbReference>
<dbReference type="GO" id="GO:0003887">
    <property type="term" value="F:DNA-directed DNA polymerase activity"/>
    <property type="evidence" value="ECO:0007669"/>
    <property type="project" value="InterPro"/>
</dbReference>
<dbReference type="AlphaFoldDB" id="A0A2R8AAZ1"/>
<dbReference type="GO" id="GO:0006260">
    <property type="term" value="P:DNA replication"/>
    <property type="evidence" value="ECO:0007669"/>
    <property type="project" value="InterPro"/>
</dbReference>
<dbReference type="GO" id="GO:0003677">
    <property type="term" value="F:DNA binding"/>
    <property type="evidence" value="ECO:0007669"/>
    <property type="project" value="InterPro"/>
</dbReference>
<dbReference type="GO" id="GO:0032298">
    <property type="term" value="P:positive regulation of DNA-templated DNA replication initiation"/>
    <property type="evidence" value="ECO:0007669"/>
    <property type="project" value="TreeGrafter"/>
</dbReference>
<accession>A0A2R8AAZ1</accession>
<dbReference type="PANTHER" id="PTHR38767:SF1">
    <property type="entry name" value="DNA POLYMERASE III SUBUNIT CHI"/>
    <property type="match status" value="1"/>
</dbReference>